<reference evidence="2 3" key="1">
    <citation type="submission" date="2020-08" db="EMBL/GenBank/DDBJ databases">
        <title>Genomic Encyclopedia of Type Strains, Phase IV (KMG-IV): sequencing the most valuable type-strain genomes for metagenomic binning, comparative biology and taxonomic classification.</title>
        <authorList>
            <person name="Goeker M."/>
        </authorList>
    </citation>
    <scope>NUCLEOTIDE SEQUENCE [LARGE SCALE GENOMIC DNA]</scope>
    <source>
        <strain evidence="2 3">DSM 105074</strain>
    </source>
</reference>
<dbReference type="Proteomes" id="UP000557307">
    <property type="component" value="Unassembled WGS sequence"/>
</dbReference>
<keyword evidence="1" id="KW-1133">Transmembrane helix</keyword>
<proteinExistence type="predicted"/>
<evidence type="ECO:0000313" key="2">
    <source>
        <dbReference type="EMBL" id="MBB5286642.1"/>
    </source>
</evidence>
<organism evidence="2 3">
    <name type="scientific">Rhabdobacter roseus</name>
    <dbReference type="NCBI Taxonomy" id="1655419"/>
    <lineage>
        <taxon>Bacteria</taxon>
        <taxon>Pseudomonadati</taxon>
        <taxon>Bacteroidota</taxon>
        <taxon>Cytophagia</taxon>
        <taxon>Cytophagales</taxon>
        <taxon>Cytophagaceae</taxon>
        <taxon>Rhabdobacter</taxon>
    </lineage>
</organism>
<feature type="transmembrane region" description="Helical" evidence="1">
    <location>
        <begin position="7"/>
        <end position="27"/>
    </location>
</feature>
<comment type="caution">
    <text evidence="2">The sequence shown here is derived from an EMBL/GenBank/DDBJ whole genome shotgun (WGS) entry which is preliminary data.</text>
</comment>
<keyword evidence="1" id="KW-0472">Membrane</keyword>
<dbReference type="AlphaFoldDB" id="A0A840TYF5"/>
<feature type="transmembrane region" description="Helical" evidence="1">
    <location>
        <begin position="59"/>
        <end position="78"/>
    </location>
</feature>
<evidence type="ECO:0008006" key="4">
    <source>
        <dbReference type="Google" id="ProtNLM"/>
    </source>
</evidence>
<dbReference type="Pfam" id="PF10990">
    <property type="entry name" value="DUF2809"/>
    <property type="match status" value="1"/>
</dbReference>
<gene>
    <name evidence="2" type="ORF">HNQ92_004803</name>
</gene>
<dbReference type="InterPro" id="IPR021257">
    <property type="entry name" value="DUF2809"/>
</dbReference>
<name>A0A840TYF5_9BACT</name>
<dbReference type="RefSeq" id="WP_184177983.1">
    <property type="nucleotide sequence ID" value="NZ_JACHGF010000010.1"/>
</dbReference>
<dbReference type="EMBL" id="JACHGF010000010">
    <property type="protein sequence ID" value="MBB5286642.1"/>
    <property type="molecule type" value="Genomic_DNA"/>
</dbReference>
<sequence>MLTFHKNYFGWALLLLAMEVLIALFVRDPLVRPYLGDVLVVILLYCFFKAFLRVPVYPLAWCVLFFAGTLEFLQYLRLVEKLGLEKSTLARTLLGTSFAWLDLLAYLAGTFLILLVEKWRENVRHKGTLSTPM</sequence>
<feature type="transmembrane region" description="Helical" evidence="1">
    <location>
        <begin position="33"/>
        <end position="52"/>
    </location>
</feature>
<feature type="transmembrane region" description="Helical" evidence="1">
    <location>
        <begin position="98"/>
        <end position="116"/>
    </location>
</feature>
<keyword evidence="1" id="KW-0812">Transmembrane</keyword>
<keyword evidence="3" id="KW-1185">Reference proteome</keyword>
<evidence type="ECO:0000313" key="3">
    <source>
        <dbReference type="Proteomes" id="UP000557307"/>
    </source>
</evidence>
<accession>A0A840TYF5</accession>
<protein>
    <recommendedName>
        <fullName evidence="4">DUF2809 domain-containing protein</fullName>
    </recommendedName>
</protein>
<evidence type="ECO:0000256" key="1">
    <source>
        <dbReference type="SAM" id="Phobius"/>
    </source>
</evidence>